<keyword evidence="4" id="KW-1015">Disulfide bond</keyword>
<evidence type="ECO:0000259" key="7">
    <source>
        <dbReference type="PROSITE" id="PS51021"/>
    </source>
</evidence>
<dbReference type="Proteomes" id="UP000304947">
    <property type="component" value="Unassembled WGS sequence"/>
</dbReference>
<comment type="caution">
    <text evidence="8">The sequence shown here is derived from an EMBL/GenBank/DDBJ whole genome shotgun (WGS) entry which is preliminary data.</text>
</comment>
<evidence type="ECO:0000256" key="6">
    <source>
        <dbReference type="SAM" id="MobiDB-lite"/>
    </source>
</evidence>
<name>A0A4T0CFR7_AURPU</name>
<dbReference type="InterPro" id="IPR004148">
    <property type="entry name" value="BAR_dom"/>
</dbReference>
<keyword evidence="3 5" id="KW-0378">Hydrolase</keyword>
<reference evidence="8 9" key="1">
    <citation type="submission" date="2018-10" db="EMBL/GenBank/DDBJ databases">
        <title>Fifty Aureobasidium pullulans genomes reveal a recombining polyextremotolerant generalist.</title>
        <authorList>
            <person name="Gostincar C."/>
            <person name="Turk M."/>
            <person name="Zajc J."/>
            <person name="Gunde-Cimerman N."/>
        </authorList>
    </citation>
    <scope>NUCLEOTIDE SEQUENCE [LARGE SCALE GENOMIC DNA]</scope>
    <source>
        <strain evidence="8 9">EXF-3380</strain>
    </source>
</reference>
<keyword evidence="2 5" id="KW-0732">Signal</keyword>
<dbReference type="Pfam" id="PF07519">
    <property type="entry name" value="Tannase"/>
    <property type="match status" value="1"/>
</dbReference>
<dbReference type="PROSITE" id="PS51021">
    <property type="entry name" value="BAR"/>
    <property type="match status" value="1"/>
</dbReference>
<evidence type="ECO:0000256" key="4">
    <source>
        <dbReference type="ARBA" id="ARBA00023157"/>
    </source>
</evidence>
<proteinExistence type="inferred from homology"/>
<feature type="signal peptide" evidence="5">
    <location>
        <begin position="1"/>
        <end position="18"/>
    </location>
</feature>
<evidence type="ECO:0000313" key="8">
    <source>
        <dbReference type="EMBL" id="TIA46666.1"/>
    </source>
</evidence>
<sequence>MPQSTLVIFSALAGLSAAASVQSLAEVCTVENVQAALPANNTLLGIEPIASSVTANAVVNATTSGSGMMRRSTSAGTLTYCNVTVTYTHTGKDDKVVVQYAFPQPSDFQKRFYVAGGFAYELPSSTTGGLTYGAIGGITDAGYDAFTTSYDAVNLKGNGSINWDATYMFAYQGIGEMTSMGKAMANPFYGNNNGTKIYTYFEGCSDGGRQGMSQVQRWGEEYDGAVIGAPAMRYAQQQVGHLTSVAVEHTMDHYPPPCSMAKIVNATIAACDPLDGRTDGVISRTDLCKLHFDLDTLVGESYYCAATTSSSLGFGFGKRDAVAGSSTSTTPAQNGTVTAADVAVVKGIYNGLHNLKGERAYISCQFDRMKQWTDERMGKEIKTAASDEFKALELEMQLRHEGMERLQRSMTTYVKSLSKTKEAEDKEKTLPIAYLGATMASHGDDFEPDSEFGQCLSTLGRANERIARMQESYVSNATNSWLESVERSLAQMKEYQTARKRLETRRLAYDTSMNKLQKAKKDDFTLEESARSQKAKYDESSDDVQRRMLDIKEAEVDSINDLSTFLDAELAYYDRAREILMQCKKDWPATSAGAGSGLAIPGGRRVPRSRSNTGASASFRQIDEDGPVTDFRPPIRARAPSGTNSPRRELPGFDLPTRPSARFEGPSSLNSRDASPVAMPRLSRVPTDSSLSLRQGLRPSKRNDSANSDVFGDQDDYAMDNDRYADERSASPASYNAPPSFSRSASWSQQSQDGGARKLAPPPPPSRAKKPPPPPPMKRSALSSSDVPRQY</sequence>
<feature type="compositionally biased region" description="Low complexity" evidence="6">
    <location>
        <begin position="730"/>
        <end position="752"/>
    </location>
</feature>
<dbReference type="SMART" id="SM00721">
    <property type="entry name" value="BAR"/>
    <property type="match status" value="1"/>
</dbReference>
<feature type="domain" description="BAR" evidence="7">
    <location>
        <begin position="374"/>
        <end position="596"/>
    </location>
</feature>
<dbReference type="InterPro" id="IPR011118">
    <property type="entry name" value="Tannase/feruloyl_esterase"/>
</dbReference>
<feature type="region of interest" description="Disordered" evidence="6">
    <location>
        <begin position="522"/>
        <end position="541"/>
    </location>
</feature>
<dbReference type="GO" id="GO:0005737">
    <property type="term" value="C:cytoplasm"/>
    <property type="evidence" value="ECO:0007669"/>
    <property type="project" value="InterPro"/>
</dbReference>
<feature type="compositionally biased region" description="Basic and acidic residues" evidence="6">
    <location>
        <begin position="720"/>
        <end position="729"/>
    </location>
</feature>
<dbReference type="PANTHER" id="PTHR33938">
    <property type="entry name" value="FERULOYL ESTERASE B-RELATED"/>
    <property type="match status" value="1"/>
</dbReference>
<comment type="similarity">
    <text evidence="5">Belongs to the tannase family.</text>
</comment>
<evidence type="ECO:0000256" key="3">
    <source>
        <dbReference type="ARBA" id="ARBA00022801"/>
    </source>
</evidence>
<feature type="region of interest" description="Disordered" evidence="6">
    <location>
        <begin position="590"/>
        <end position="791"/>
    </location>
</feature>
<evidence type="ECO:0000256" key="5">
    <source>
        <dbReference type="RuleBase" id="RU361238"/>
    </source>
</evidence>
<dbReference type="CDD" id="cd07593">
    <property type="entry name" value="BAR_MUG137_fungi"/>
    <property type="match status" value="1"/>
</dbReference>
<evidence type="ECO:0000313" key="9">
    <source>
        <dbReference type="Proteomes" id="UP000304947"/>
    </source>
</evidence>
<evidence type="ECO:0000256" key="1">
    <source>
        <dbReference type="ARBA" id="ARBA00022487"/>
    </source>
</evidence>
<evidence type="ECO:0000256" key="2">
    <source>
        <dbReference type="ARBA" id="ARBA00022729"/>
    </source>
</evidence>
<dbReference type="PANTHER" id="PTHR33938:SF7">
    <property type="entry name" value="CARBOXYLIC ESTER HYDROLASE"/>
    <property type="match status" value="1"/>
</dbReference>
<gene>
    <name evidence="8" type="ORF">D6C83_05289</name>
</gene>
<dbReference type="EMBL" id="QZBU01001681">
    <property type="protein sequence ID" value="TIA46666.1"/>
    <property type="molecule type" value="Genomic_DNA"/>
</dbReference>
<dbReference type="Gene3D" id="1.20.1270.60">
    <property type="entry name" value="Arfaptin homology (AH) domain/BAR domain"/>
    <property type="match status" value="1"/>
</dbReference>
<feature type="compositionally biased region" description="Pro residues" evidence="6">
    <location>
        <begin position="760"/>
        <end position="777"/>
    </location>
</feature>
<organism evidence="8 9">
    <name type="scientific">Aureobasidium pullulans</name>
    <name type="common">Black yeast</name>
    <name type="synonym">Pullularia pullulans</name>
    <dbReference type="NCBI Taxonomy" id="5580"/>
    <lineage>
        <taxon>Eukaryota</taxon>
        <taxon>Fungi</taxon>
        <taxon>Dikarya</taxon>
        <taxon>Ascomycota</taxon>
        <taxon>Pezizomycotina</taxon>
        <taxon>Dothideomycetes</taxon>
        <taxon>Dothideomycetidae</taxon>
        <taxon>Dothideales</taxon>
        <taxon>Saccotheciaceae</taxon>
        <taxon>Aureobasidium</taxon>
    </lineage>
</organism>
<feature type="compositionally biased region" description="Polar residues" evidence="6">
    <location>
        <begin position="609"/>
        <end position="619"/>
    </location>
</feature>
<dbReference type="EC" id="3.1.1.-" evidence="5"/>
<dbReference type="InterPro" id="IPR027267">
    <property type="entry name" value="AH/BAR_dom_sf"/>
</dbReference>
<accession>A0A4T0CFR7</accession>
<protein>
    <recommendedName>
        <fullName evidence="5">Carboxylic ester hydrolase</fullName>
        <ecNumber evidence="5">3.1.1.-</ecNumber>
    </recommendedName>
</protein>
<dbReference type="AlphaFoldDB" id="A0A4T0CFR7"/>
<feature type="chain" id="PRO_5020994267" description="Carboxylic ester hydrolase" evidence="5">
    <location>
        <begin position="19"/>
        <end position="791"/>
    </location>
</feature>
<dbReference type="GO" id="GO:0052689">
    <property type="term" value="F:carboxylic ester hydrolase activity"/>
    <property type="evidence" value="ECO:0007669"/>
    <property type="project" value="UniProtKB-KW"/>
</dbReference>
<dbReference type="SUPFAM" id="SSF103657">
    <property type="entry name" value="BAR/IMD domain-like"/>
    <property type="match status" value="1"/>
</dbReference>
<keyword evidence="1" id="KW-0719">Serine esterase</keyword>